<comment type="similarity">
    <text evidence="8">Belongs to the P-Pant transferase superfamily. AcpS family.</text>
</comment>
<evidence type="ECO:0000256" key="2">
    <source>
        <dbReference type="ARBA" id="ARBA00022679"/>
    </source>
</evidence>
<dbReference type="GO" id="GO:0006633">
    <property type="term" value="P:fatty acid biosynthetic process"/>
    <property type="evidence" value="ECO:0007669"/>
    <property type="project" value="UniProtKB-UniRule"/>
</dbReference>
<dbReference type="SUPFAM" id="SSF56214">
    <property type="entry name" value="4'-phosphopantetheinyl transferase"/>
    <property type="match status" value="1"/>
</dbReference>
<evidence type="ECO:0000259" key="9">
    <source>
        <dbReference type="Pfam" id="PF01648"/>
    </source>
</evidence>
<evidence type="ECO:0000313" key="10">
    <source>
        <dbReference type="EMBL" id="ASW44270.1"/>
    </source>
</evidence>
<dbReference type="KEGG" id="cia:BEN51_12635"/>
<dbReference type="HAMAP" id="MF_00101">
    <property type="entry name" value="AcpS"/>
    <property type="match status" value="1"/>
</dbReference>
<keyword evidence="11" id="KW-1185">Reference proteome</keyword>
<comment type="subcellular location">
    <subcellularLocation>
        <location evidence="8">Cytoplasm</location>
    </subcellularLocation>
</comment>
<dbReference type="NCBIfam" id="TIGR00556">
    <property type="entry name" value="pantethn_trn"/>
    <property type="match status" value="1"/>
</dbReference>
<dbReference type="GO" id="GO:0008897">
    <property type="term" value="F:holo-[acyl-carrier-protein] synthase activity"/>
    <property type="evidence" value="ECO:0007669"/>
    <property type="project" value="UniProtKB-UniRule"/>
</dbReference>
<dbReference type="Proteomes" id="UP000264883">
    <property type="component" value="Chromosome"/>
</dbReference>
<feature type="binding site" evidence="8">
    <location>
        <position position="8"/>
    </location>
    <ligand>
        <name>Mg(2+)</name>
        <dbReference type="ChEBI" id="CHEBI:18420"/>
    </ligand>
</feature>
<dbReference type="RefSeq" id="WP_119866394.1">
    <property type="nucleotide sequence ID" value="NZ_CP016786.1"/>
</dbReference>
<evidence type="ECO:0000256" key="8">
    <source>
        <dbReference type="HAMAP-Rule" id="MF_00101"/>
    </source>
</evidence>
<keyword evidence="3 8" id="KW-0479">Metal-binding</keyword>
<feature type="binding site" evidence="8">
    <location>
        <position position="56"/>
    </location>
    <ligand>
        <name>Mg(2+)</name>
        <dbReference type="ChEBI" id="CHEBI:18420"/>
    </ligand>
</feature>
<dbReference type="OrthoDB" id="517356at2"/>
<dbReference type="InterPro" id="IPR002582">
    <property type="entry name" value="ACPS"/>
</dbReference>
<feature type="domain" description="4'-phosphopantetheinyl transferase" evidence="9">
    <location>
        <begin position="4"/>
        <end position="98"/>
    </location>
</feature>
<evidence type="ECO:0000313" key="11">
    <source>
        <dbReference type="Proteomes" id="UP000264883"/>
    </source>
</evidence>
<name>A0A343JFG2_9CLOT</name>
<evidence type="ECO:0000256" key="7">
    <source>
        <dbReference type="ARBA" id="ARBA00023160"/>
    </source>
</evidence>
<reference evidence="10 11" key="1">
    <citation type="submission" date="2016-08" db="EMBL/GenBank/DDBJ databases">
        <title>Complete Genome Sequence Of The Indigo Reducing Clostridium isatidis DSM15098.</title>
        <authorList>
            <person name="Little G.T."/>
            <person name="Minton N.P."/>
        </authorList>
    </citation>
    <scope>NUCLEOTIDE SEQUENCE [LARGE SCALE GENOMIC DNA]</scope>
    <source>
        <strain evidence="10 11">DSM 15098</strain>
    </source>
</reference>
<keyword evidence="6 8" id="KW-0443">Lipid metabolism</keyword>
<protein>
    <recommendedName>
        <fullName evidence="8">Holo-[acyl-carrier-protein] synthase</fullName>
        <shortName evidence="8">Holo-ACP synthase</shortName>
        <ecNumber evidence="8">2.7.8.7</ecNumber>
    </recommendedName>
    <alternativeName>
        <fullName evidence="8">4'-phosphopantetheinyl transferase AcpS</fullName>
    </alternativeName>
</protein>
<organism evidence="10 11">
    <name type="scientific">Clostridium isatidis</name>
    <dbReference type="NCBI Taxonomy" id="182773"/>
    <lineage>
        <taxon>Bacteria</taxon>
        <taxon>Bacillati</taxon>
        <taxon>Bacillota</taxon>
        <taxon>Clostridia</taxon>
        <taxon>Eubacteriales</taxon>
        <taxon>Clostridiaceae</taxon>
        <taxon>Clostridium</taxon>
    </lineage>
</organism>
<dbReference type="GO" id="GO:0000287">
    <property type="term" value="F:magnesium ion binding"/>
    <property type="evidence" value="ECO:0007669"/>
    <property type="project" value="UniProtKB-UniRule"/>
</dbReference>
<comment type="cofactor">
    <cofactor evidence="8">
        <name>Mg(2+)</name>
        <dbReference type="ChEBI" id="CHEBI:18420"/>
    </cofactor>
</comment>
<comment type="function">
    <text evidence="8">Transfers the 4'-phosphopantetheine moiety from coenzyme A to a Ser of acyl-carrier-protein.</text>
</comment>
<comment type="catalytic activity">
    <reaction evidence="8">
        <text>apo-[ACP] + CoA = holo-[ACP] + adenosine 3',5'-bisphosphate + H(+)</text>
        <dbReference type="Rhea" id="RHEA:12068"/>
        <dbReference type="Rhea" id="RHEA-COMP:9685"/>
        <dbReference type="Rhea" id="RHEA-COMP:9690"/>
        <dbReference type="ChEBI" id="CHEBI:15378"/>
        <dbReference type="ChEBI" id="CHEBI:29999"/>
        <dbReference type="ChEBI" id="CHEBI:57287"/>
        <dbReference type="ChEBI" id="CHEBI:58343"/>
        <dbReference type="ChEBI" id="CHEBI:64479"/>
        <dbReference type="EC" id="2.7.8.7"/>
    </reaction>
</comment>
<keyword evidence="2 8" id="KW-0808">Transferase</keyword>
<gene>
    <name evidence="8" type="primary">acpS</name>
    <name evidence="10" type="ORF">BEN51_12635</name>
</gene>
<keyword evidence="7 8" id="KW-0275">Fatty acid biosynthesis</keyword>
<dbReference type="Pfam" id="PF01648">
    <property type="entry name" value="ACPS"/>
    <property type="match status" value="1"/>
</dbReference>
<dbReference type="EC" id="2.7.8.7" evidence="8"/>
<dbReference type="NCBIfam" id="TIGR00516">
    <property type="entry name" value="acpS"/>
    <property type="match status" value="1"/>
</dbReference>
<dbReference type="InterPro" id="IPR008278">
    <property type="entry name" value="4-PPantetheinyl_Trfase_dom"/>
</dbReference>
<dbReference type="GO" id="GO:0005737">
    <property type="term" value="C:cytoplasm"/>
    <property type="evidence" value="ECO:0007669"/>
    <property type="project" value="UniProtKB-SubCell"/>
</dbReference>
<dbReference type="InterPro" id="IPR004568">
    <property type="entry name" value="Ppantetheine-prot_Trfase_dom"/>
</dbReference>
<evidence type="ECO:0000256" key="6">
    <source>
        <dbReference type="ARBA" id="ARBA00023098"/>
    </source>
</evidence>
<dbReference type="EMBL" id="CP016786">
    <property type="protein sequence ID" value="ASW44270.1"/>
    <property type="molecule type" value="Genomic_DNA"/>
</dbReference>
<evidence type="ECO:0000256" key="1">
    <source>
        <dbReference type="ARBA" id="ARBA00022516"/>
    </source>
</evidence>
<keyword evidence="5 8" id="KW-0460">Magnesium</keyword>
<dbReference type="AlphaFoldDB" id="A0A343JFG2"/>
<keyword evidence="8" id="KW-0963">Cytoplasm</keyword>
<evidence type="ECO:0000256" key="5">
    <source>
        <dbReference type="ARBA" id="ARBA00022842"/>
    </source>
</evidence>
<accession>A0A343JFG2</accession>
<evidence type="ECO:0000256" key="4">
    <source>
        <dbReference type="ARBA" id="ARBA00022832"/>
    </source>
</evidence>
<evidence type="ECO:0000256" key="3">
    <source>
        <dbReference type="ARBA" id="ARBA00022723"/>
    </source>
</evidence>
<sequence>MILGIGTDIIEIDRIEKAIEKNPNFLNKVFTEKEIELFKSKNMRYEVIAGNFAGKEALSKALGTGIRGFALKDIEILRDHLGKPVVIINDNIKEIIGTEHKISISISHNKNDAVSFVILEAI</sequence>
<keyword evidence="1 8" id="KW-0444">Lipid biosynthesis</keyword>
<keyword evidence="4 8" id="KW-0276">Fatty acid metabolism</keyword>
<dbReference type="Gene3D" id="3.90.470.20">
    <property type="entry name" value="4'-phosphopantetheinyl transferase domain"/>
    <property type="match status" value="1"/>
</dbReference>
<proteinExistence type="inferred from homology"/>
<dbReference type="InterPro" id="IPR037143">
    <property type="entry name" value="4-PPantetheinyl_Trfase_dom_sf"/>
</dbReference>